<feature type="binding site" evidence="13">
    <location>
        <begin position="57"/>
        <end position="63"/>
    </location>
    <ligand>
        <name>substrate</name>
    </ligand>
</feature>
<comment type="similarity">
    <text evidence="3 15">Belongs to the cytidine and deoxycytidylate deaminase family.</text>
</comment>
<dbReference type="PANTHER" id="PTHR11644">
    <property type="entry name" value="CYTIDINE DEAMINASE"/>
    <property type="match status" value="1"/>
</dbReference>
<comment type="cofactor">
    <cofactor evidence="1 14 15">
        <name>Zn(2+)</name>
        <dbReference type="ChEBI" id="CHEBI:29105"/>
    </cofactor>
</comment>
<dbReference type="Pfam" id="PF00383">
    <property type="entry name" value="dCMP_cyt_deam_1"/>
    <property type="match status" value="1"/>
</dbReference>
<keyword evidence="6 14" id="KW-0479">Metal-binding</keyword>
<evidence type="ECO:0000259" key="16">
    <source>
        <dbReference type="PROSITE" id="PS51747"/>
    </source>
</evidence>
<comment type="caution">
    <text evidence="17">The sequence shown here is derived from an EMBL/GenBank/DDBJ whole genome shotgun (WGS) entry which is preliminary data.</text>
</comment>
<dbReference type="InterPro" id="IPR006262">
    <property type="entry name" value="Cyt_deam_tetra"/>
</dbReference>
<name>A0A7Y9PGI8_9BACT</name>
<evidence type="ECO:0000256" key="10">
    <source>
        <dbReference type="ARBA" id="ARBA00049252"/>
    </source>
</evidence>
<feature type="binding site" evidence="14">
    <location>
        <position position="103"/>
    </location>
    <ligand>
        <name>Zn(2+)</name>
        <dbReference type="ChEBI" id="CHEBI:29105"/>
        <note>catalytic</note>
    </ligand>
</feature>
<gene>
    <name evidence="17" type="ORF">HDF17_001761</name>
</gene>
<dbReference type="InterPro" id="IPR050202">
    <property type="entry name" value="Cyt/Deoxycyt_deaminase"/>
</dbReference>
<dbReference type="NCBIfam" id="NF004064">
    <property type="entry name" value="PRK05578.1"/>
    <property type="match status" value="1"/>
</dbReference>
<dbReference type="EMBL" id="JACCCW010000001">
    <property type="protein sequence ID" value="NYF79474.1"/>
    <property type="molecule type" value="Genomic_DNA"/>
</dbReference>
<keyword evidence="18" id="KW-1185">Reference proteome</keyword>
<evidence type="ECO:0000256" key="1">
    <source>
        <dbReference type="ARBA" id="ARBA00001947"/>
    </source>
</evidence>
<evidence type="ECO:0000256" key="12">
    <source>
        <dbReference type="PIRSR" id="PIRSR606262-1"/>
    </source>
</evidence>
<dbReference type="SUPFAM" id="SSF53927">
    <property type="entry name" value="Cytidine deaminase-like"/>
    <property type="match status" value="1"/>
</dbReference>
<dbReference type="InterPro" id="IPR016192">
    <property type="entry name" value="APOBEC/CMP_deaminase_Zn-bd"/>
</dbReference>
<evidence type="ECO:0000256" key="13">
    <source>
        <dbReference type="PIRSR" id="PIRSR606262-2"/>
    </source>
</evidence>
<evidence type="ECO:0000256" key="14">
    <source>
        <dbReference type="PIRSR" id="PIRSR606262-3"/>
    </source>
</evidence>
<evidence type="ECO:0000256" key="2">
    <source>
        <dbReference type="ARBA" id="ARBA00003949"/>
    </source>
</evidence>
<evidence type="ECO:0000313" key="18">
    <source>
        <dbReference type="Proteomes" id="UP000589520"/>
    </source>
</evidence>
<dbReference type="PROSITE" id="PS00903">
    <property type="entry name" value="CYT_DCMP_DEAMINASES_1"/>
    <property type="match status" value="1"/>
</dbReference>
<organism evidence="17 18">
    <name type="scientific">Granulicella arctica</name>
    <dbReference type="NCBI Taxonomy" id="940613"/>
    <lineage>
        <taxon>Bacteria</taxon>
        <taxon>Pseudomonadati</taxon>
        <taxon>Acidobacteriota</taxon>
        <taxon>Terriglobia</taxon>
        <taxon>Terriglobales</taxon>
        <taxon>Acidobacteriaceae</taxon>
        <taxon>Granulicella</taxon>
    </lineage>
</organism>
<dbReference type="InterPro" id="IPR002125">
    <property type="entry name" value="CMP_dCMP_dom"/>
</dbReference>
<dbReference type="InterPro" id="IPR016193">
    <property type="entry name" value="Cytidine_deaminase-like"/>
</dbReference>
<evidence type="ECO:0000256" key="3">
    <source>
        <dbReference type="ARBA" id="ARBA00006576"/>
    </source>
</evidence>
<dbReference type="GO" id="GO:0042802">
    <property type="term" value="F:identical protein binding"/>
    <property type="evidence" value="ECO:0007669"/>
    <property type="project" value="UniProtKB-ARBA"/>
</dbReference>
<dbReference type="EC" id="3.5.4.5" evidence="4 15"/>
<feature type="binding site" evidence="14">
    <location>
        <position position="106"/>
    </location>
    <ligand>
        <name>Zn(2+)</name>
        <dbReference type="ChEBI" id="CHEBI:29105"/>
        <note>catalytic</note>
    </ligand>
</feature>
<evidence type="ECO:0000256" key="8">
    <source>
        <dbReference type="ARBA" id="ARBA00022833"/>
    </source>
</evidence>
<dbReference type="Gene3D" id="3.40.140.10">
    <property type="entry name" value="Cytidine Deaminase, domain 2"/>
    <property type="match status" value="1"/>
</dbReference>
<evidence type="ECO:0000313" key="17">
    <source>
        <dbReference type="EMBL" id="NYF79474.1"/>
    </source>
</evidence>
<evidence type="ECO:0000256" key="7">
    <source>
        <dbReference type="ARBA" id="ARBA00022801"/>
    </source>
</evidence>
<sequence length="145" mass="15423">MEHNAQHDHPSGLSDEQIADLCQRAAVAAQHSYSPYSRFRVGAALLLDTGKIVTGTNVENASYRLTTCAEQSAIVTAVGQYGPGIKLRAVAVANLNDTASEPCGACRQTILEFGFPDTWVFFPTTRGVAGAAIGEILPIGFVFPR</sequence>
<feature type="active site" description="Proton donor" evidence="12">
    <location>
        <position position="70"/>
    </location>
</feature>
<dbReference type="GO" id="GO:0005829">
    <property type="term" value="C:cytosol"/>
    <property type="evidence" value="ECO:0007669"/>
    <property type="project" value="TreeGrafter"/>
</dbReference>
<feature type="domain" description="CMP/dCMP-type deaminase" evidence="16">
    <location>
        <begin position="16"/>
        <end position="144"/>
    </location>
</feature>
<dbReference type="GO" id="GO:0055086">
    <property type="term" value="P:nucleobase-containing small molecule metabolic process"/>
    <property type="evidence" value="ECO:0007669"/>
    <property type="project" value="UniProtKB-ARBA"/>
</dbReference>
<evidence type="ECO:0000256" key="5">
    <source>
        <dbReference type="ARBA" id="ARBA00018266"/>
    </source>
</evidence>
<dbReference type="NCBIfam" id="TIGR01354">
    <property type="entry name" value="cyt_deam_tetra"/>
    <property type="match status" value="1"/>
</dbReference>
<evidence type="ECO:0000256" key="15">
    <source>
        <dbReference type="RuleBase" id="RU364006"/>
    </source>
</evidence>
<keyword evidence="7 15" id="KW-0378">Hydrolase</keyword>
<dbReference type="PANTHER" id="PTHR11644:SF2">
    <property type="entry name" value="CYTIDINE DEAMINASE"/>
    <property type="match status" value="1"/>
</dbReference>
<comment type="catalytic activity">
    <reaction evidence="10 15">
        <text>2'-deoxycytidine + H2O + H(+) = 2'-deoxyuridine + NH4(+)</text>
        <dbReference type="Rhea" id="RHEA:13433"/>
        <dbReference type="ChEBI" id="CHEBI:15377"/>
        <dbReference type="ChEBI" id="CHEBI:15378"/>
        <dbReference type="ChEBI" id="CHEBI:15698"/>
        <dbReference type="ChEBI" id="CHEBI:16450"/>
        <dbReference type="ChEBI" id="CHEBI:28938"/>
        <dbReference type="EC" id="3.5.4.5"/>
    </reaction>
</comment>
<dbReference type="GO" id="GO:0072527">
    <property type="term" value="P:pyrimidine-containing compound metabolic process"/>
    <property type="evidence" value="ECO:0007669"/>
    <property type="project" value="UniProtKB-ARBA"/>
</dbReference>
<dbReference type="GO" id="GO:0004126">
    <property type="term" value="F:cytidine deaminase activity"/>
    <property type="evidence" value="ECO:0007669"/>
    <property type="project" value="UniProtKB-UniRule"/>
</dbReference>
<evidence type="ECO:0000256" key="4">
    <source>
        <dbReference type="ARBA" id="ARBA00012783"/>
    </source>
</evidence>
<dbReference type="RefSeq" id="WP_179489773.1">
    <property type="nucleotide sequence ID" value="NZ_JACCCW010000001.1"/>
</dbReference>
<evidence type="ECO:0000256" key="6">
    <source>
        <dbReference type="ARBA" id="ARBA00022723"/>
    </source>
</evidence>
<evidence type="ECO:0000256" key="11">
    <source>
        <dbReference type="ARBA" id="ARBA00049558"/>
    </source>
</evidence>
<dbReference type="AlphaFoldDB" id="A0A7Y9PGI8"/>
<comment type="catalytic activity">
    <reaction evidence="11 15">
        <text>cytidine + H2O + H(+) = uridine + NH4(+)</text>
        <dbReference type="Rhea" id="RHEA:16069"/>
        <dbReference type="ChEBI" id="CHEBI:15377"/>
        <dbReference type="ChEBI" id="CHEBI:15378"/>
        <dbReference type="ChEBI" id="CHEBI:16704"/>
        <dbReference type="ChEBI" id="CHEBI:17562"/>
        <dbReference type="ChEBI" id="CHEBI:28938"/>
        <dbReference type="EC" id="3.5.4.5"/>
    </reaction>
</comment>
<evidence type="ECO:0000256" key="9">
    <source>
        <dbReference type="ARBA" id="ARBA00032005"/>
    </source>
</evidence>
<keyword evidence="8 14" id="KW-0862">Zinc</keyword>
<reference evidence="17 18" key="1">
    <citation type="submission" date="2020-07" db="EMBL/GenBank/DDBJ databases">
        <title>Genomic Encyclopedia of Type Strains, Phase IV (KMG-V): Genome sequencing to study the core and pangenomes of soil and plant-associated prokaryotes.</title>
        <authorList>
            <person name="Whitman W."/>
        </authorList>
    </citation>
    <scope>NUCLEOTIDE SEQUENCE [LARGE SCALE GENOMIC DNA]</scope>
    <source>
        <strain evidence="17 18">X4EP2</strain>
    </source>
</reference>
<dbReference type="Proteomes" id="UP000589520">
    <property type="component" value="Unassembled WGS sequence"/>
</dbReference>
<dbReference type="GO" id="GO:0008270">
    <property type="term" value="F:zinc ion binding"/>
    <property type="evidence" value="ECO:0007669"/>
    <property type="project" value="UniProtKB-UniRule"/>
</dbReference>
<accession>A0A7Y9PGI8</accession>
<comment type="function">
    <text evidence="2 15">This enzyme scavenges exogenous and endogenous cytidine and 2'-deoxycytidine for UMP synthesis.</text>
</comment>
<dbReference type="PROSITE" id="PS51747">
    <property type="entry name" value="CYT_DCMP_DEAMINASES_2"/>
    <property type="match status" value="1"/>
</dbReference>
<protein>
    <recommendedName>
        <fullName evidence="5 15">Cytidine deaminase</fullName>
        <ecNumber evidence="4 15">3.5.4.5</ecNumber>
    </recommendedName>
    <alternativeName>
        <fullName evidence="9 15">Cytidine aminohydrolase</fullName>
    </alternativeName>
</protein>
<feature type="binding site" evidence="14">
    <location>
        <position position="68"/>
    </location>
    <ligand>
        <name>Zn(2+)</name>
        <dbReference type="ChEBI" id="CHEBI:29105"/>
        <note>catalytic</note>
    </ligand>
</feature>
<dbReference type="CDD" id="cd01283">
    <property type="entry name" value="cytidine_deaminase"/>
    <property type="match status" value="1"/>
</dbReference>
<proteinExistence type="inferred from homology"/>